<proteinExistence type="inferred from homology"/>
<evidence type="ECO:0000313" key="3">
    <source>
        <dbReference type="EMBL" id="RMX36543.1"/>
    </source>
</evidence>
<protein>
    <submittedName>
        <fullName evidence="3">Uncharacterized protein</fullName>
    </submittedName>
</protein>
<accession>A0A3M6T5I1</accession>
<dbReference type="InterPro" id="IPR008653">
    <property type="entry name" value="IER"/>
</dbReference>
<comment type="similarity">
    <text evidence="1">Belongs to the IER family.</text>
</comment>
<dbReference type="EMBL" id="RCHS01004301">
    <property type="protein sequence ID" value="RMX36543.1"/>
    <property type="molecule type" value="Genomic_DNA"/>
</dbReference>
<keyword evidence="4" id="KW-1185">Reference proteome</keyword>
<reference evidence="3 4" key="1">
    <citation type="journal article" date="2018" name="Sci. Rep.">
        <title>Comparative analysis of the Pocillopora damicornis genome highlights role of immune system in coral evolution.</title>
        <authorList>
            <person name="Cunning R."/>
            <person name="Bay R.A."/>
            <person name="Gillette P."/>
            <person name="Baker A.C."/>
            <person name="Traylor-Knowles N."/>
        </authorList>
    </citation>
    <scope>NUCLEOTIDE SEQUENCE [LARGE SCALE GENOMIC DNA]</scope>
    <source>
        <strain evidence="3">RSMAS</strain>
        <tissue evidence="3">Whole animal</tissue>
    </source>
</reference>
<name>A0A3M6T5I1_POCDA</name>
<evidence type="ECO:0000256" key="2">
    <source>
        <dbReference type="SAM" id="MobiDB-lite"/>
    </source>
</evidence>
<sequence length="247" mass="27343">MDCEATRILQVSLSKITDSRRRRGGPVLRRNLLVSHVLNNVLTSTDSAYCTYRSKVEIDMDIDAVENELVPFDKSKMTPNNPAGPDAGNARHTVRSAAKSIEKVTEMEQSVPSKDRKESVELMNLEKALIGDKECEKVRKTELKRVTGSKRLRSSAYGNEPCDSHAVDNKRLKTERNELPKTEPSHQEPMDISGLVNVFSSSFSGLSSIPRATPSLKSSLDSFQYISPPVQSVGGVFGWSQTIVEAF</sequence>
<dbReference type="Pfam" id="PF05760">
    <property type="entry name" value="IER"/>
    <property type="match status" value="1"/>
</dbReference>
<dbReference type="AlphaFoldDB" id="A0A3M6T5I1"/>
<feature type="region of interest" description="Disordered" evidence="2">
    <location>
        <begin position="73"/>
        <end position="93"/>
    </location>
</feature>
<evidence type="ECO:0000313" key="4">
    <source>
        <dbReference type="Proteomes" id="UP000275408"/>
    </source>
</evidence>
<dbReference type="OrthoDB" id="5973588at2759"/>
<organism evidence="3 4">
    <name type="scientific">Pocillopora damicornis</name>
    <name type="common">Cauliflower coral</name>
    <name type="synonym">Millepora damicornis</name>
    <dbReference type="NCBI Taxonomy" id="46731"/>
    <lineage>
        <taxon>Eukaryota</taxon>
        <taxon>Metazoa</taxon>
        <taxon>Cnidaria</taxon>
        <taxon>Anthozoa</taxon>
        <taxon>Hexacorallia</taxon>
        <taxon>Scleractinia</taxon>
        <taxon>Astrocoeniina</taxon>
        <taxon>Pocilloporidae</taxon>
        <taxon>Pocillopora</taxon>
    </lineage>
</organism>
<dbReference type="Proteomes" id="UP000275408">
    <property type="component" value="Unassembled WGS sequence"/>
</dbReference>
<comment type="caution">
    <text evidence="3">The sequence shown here is derived from an EMBL/GenBank/DDBJ whole genome shotgun (WGS) entry which is preliminary data.</text>
</comment>
<gene>
    <name evidence="3" type="ORF">pdam_00019458</name>
</gene>
<evidence type="ECO:0000256" key="1">
    <source>
        <dbReference type="ARBA" id="ARBA00006186"/>
    </source>
</evidence>
<dbReference type="OMA" id="DCEATRI"/>
<dbReference type="PANTHER" id="PTHR15895">
    <property type="entry name" value="IMMEDIATE EARLY RESPONSE GENE"/>
    <property type="match status" value="1"/>
</dbReference>